<keyword evidence="7" id="KW-0804">Transcription</keyword>
<dbReference type="OrthoDB" id="1930417at2759"/>
<evidence type="ECO:0000313" key="12">
    <source>
        <dbReference type="Proteomes" id="UP000541444"/>
    </source>
</evidence>
<evidence type="ECO:0000256" key="8">
    <source>
        <dbReference type="ARBA" id="ARBA00023242"/>
    </source>
</evidence>
<dbReference type="Gene3D" id="4.10.1100.10">
    <property type="entry name" value="Transcription factor, SBP-box domain"/>
    <property type="match status" value="1"/>
</dbReference>
<dbReference type="SUPFAM" id="SSF103612">
    <property type="entry name" value="SBT domain"/>
    <property type="match status" value="1"/>
</dbReference>
<dbReference type="GO" id="GO:0008270">
    <property type="term" value="F:zinc ion binding"/>
    <property type="evidence" value="ECO:0007669"/>
    <property type="project" value="UniProtKB-KW"/>
</dbReference>
<proteinExistence type="predicted"/>
<reference evidence="11 12" key="1">
    <citation type="journal article" date="2020" name="IScience">
        <title>Genome Sequencing of the Endangered Kingdonia uniflora (Circaeasteraceae, Ranunculales) Reveals Potential Mechanisms of Evolutionary Specialization.</title>
        <authorList>
            <person name="Sun Y."/>
            <person name="Deng T."/>
            <person name="Zhang A."/>
            <person name="Moore M.J."/>
            <person name="Landis J.B."/>
            <person name="Lin N."/>
            <person name="Zhang H."/>
            <person name="Zhang X."/>
            <person name="Huang J."/>
            <person name="Zhang X."/>
            <person name="Sun H."/>
            <person name="Wang H."/>
        </authorList>
    </citation>
    <scope>NUCLEOTIDE SEQUENCE [LARGE SCALE GENOMIC DNA]</scope>
    <source>
        <strain evidence="11">TB1705</strain>
        <tissue evidence="11">Leaf</tissue>
    </source>
</reference>
<keyword evidence="8" id="KW-0539">Nucleus</keyword>
<dbReference type="Proteomes" id="UP000541444">
    <property type="component" value="Unassembled WGS sequence"/>
</dbReference>
<keyword evidence="5" id="KW-0805">Transcription regulation</keyword>
<evidence type="ECO:0000256" key="1">
    <source>
        <dbReference type="ARBA" id="ARBA00004123"/>
    </source>
</evidence>
<name>A0A7J7NYB3_9MAGN</name>
<comment type="caution">
    <text evidence="11">The sequence shown here is derived from an EMBL/GenBank/DDBJ whole genome shotgun (WGS) entry which is preliminary data.</text>
</comment>
<dbReference type="AlphaFoldDB" id="A0A7J7NYB3"/>
<evidence type="ECO:0000256" key="6">
    <source>
        <dbReference type="ARBA" id="ARBA00023125"/>
    </source>
</evidence>
<evidence type="ECO:0000256" key="2">
    <source>
        <dbReference type="ARBA" id="ARBA00022723"/>
    </source>
</evidence>
<dbReference type="PANTHER" id="PTHR31251">
    <property type="entry name" value="SQUAMOSA PROMOTER-BINDING-LIKE PROTEIN 4"/>
    <property type="match status" value="1"/>
</dbReference>
<dbReference type="FunFam" id="4.10.1100.10:FF:000001">
    <property type="entry name" value="Squamosa promoter-binding-like protein 14"/>
    <property type="match status" value="1"/>
</dbReference>
<sequence>METQLVGGNRHYYDPSERDFGLSGSSKKSLDWDLNDWKWDGDLFVATPMDRASLSLRGEKGKLVSEKRGRDVVIGNDDNLGDLSLNLGVQGYGVVDLDGKNGKKTKLSGPGVCQVDRCAADLTNAKDYHRRHKVCEEHSKASTAVVGNAIQRFCQQCSRFHDLQEFDEEKRSCRRRLAGHNRRRRKTLSDAVVDGSPLNNDRSSTYLLISLLRILSNINGKCLSFFL</sequence>
<keyword evidence="3 9" id="KW-0863">Zinc-finger</keyword>
<dbReference type="Pfam" id="PF03110">
    <property type="entry name" value="SBP"/>
    <property type="match status" value="1"/>
</dbReference>
<keyword evidence="6" id="KW-0238">DNA-binding</keyword>
<accession>A0A7J7NYB3</accession>
<dbReference type="GO" id="GO:0003677">
    <property type="term" value="F:DNA binding"/>
    <property type="evidence" value="ECO:0007669"/>
    <property type="project" value="UniProtKB-KW"/>
</dbReference>
<keyword evidence="2" id="KW-0479">Metal-binding</keyword>
<dbReference type="GO" id="GO:0005634">
    <property type="term" value="C:nucleus"/>
    <property type="evidence" value="ECO:0007669"/>
    <property type="project" value="UniProtKB-SubCell"/>
</dbReference>
<organism evidence="11 12">
    <name type="scientific">Kingdonia uniflora</name>
    <dbReference type="NCBI Taxonomy" id="39325"/>
    <lineage>
        <taxon>Eukaryota</taxon>
        <taxon>Viridiplantae</taxon>
        <taxon>Streptophyta</taxon>
        <taxon>Embryophyta</taxon>
        <taxon>Tracheophyta</taxon>
        <taxon>Spermatophyta</taxon>
        <taxon>Magnoliopsida</taxon>
        <taxon>Ranunculales</taxon>
        <taxon>Circaeasteraceae</taxon>
        <taxon>Kingdonia</taxon>
    </lineage>
</organism>
<comment type="subcellular location">
    <subcellularLocation>
        <location evidence="1">Nucleus</location>
    </subcellularLocation>
</comment>
<evidence type="ECO:0000259" key="10">
    <source>
        <dbReference type="PROSITE" id="PS51141"/>
    </source>
</evidence>
<evidence type="ECO:0000256" key="4">
    <source>
        <dbReference type="ARBA" id="ARBA00022833"/>
    </source>
</evidence>
<evidence type="ECO:0000256" key="5">
    <source>
        <dbReference type="ARBA" id="ARBA00023015"/>
    </source>
</evidence>
<evidence type="ECO:0000256" key="9">
    <source>
        <dbReference type="PROSITE-ProRule" id="PRU00470"/>
    </source>
</evidence>
<evidence type="ECO:0000256" key="7">
    <source>
        <dbReference type="ARBA" id="ARBA00023163"/>
    </source>
</evidence>
<keyword evidence="12" id="KW-1185">Reference proteome</keyword>
<evidence type="ECO:0000313" key="11">
    <source>
        <dbReference type="EMBL" id="KAF6172186.1"/>
    </source>
</evidence>
<protein>
    <recommendedName>
        <fullName evidence="10">SBP-type domain-containing protein</fullName>
    </recommendedName>
</protein>
<dbReference type="InterPro" id="IPR036893">
    <property type="entry name" value="SBP_sf"/>
</dbReference>
<evidence type="ECO:0000256" key="3">
    <source>
        <dbReference type="ARBA" id="ARBA00022771"/>
    </source>
</evidence>
<dbReference type="InterPro" id="IPR044817">
    <property type="entry name" value="SBP-like"/>
</dbReference>
<feature type="domain" description="SBP-type" evidence="10">
    <location>
        <begin position="110"/>
        <end position="187"/>
    </location>
</feature>
<gene>
    <name evidence="11" type="ORF">GIB67_024808</name>
</gene>
<keyword evidence="4" id="KW-0862">Zinc</keyword>
<dbReference type="InterPro" id="IPR004333">
    <property type="entry name" value="SBP_dom"/>
</dbReference>
<dbReference type="PANTHER" id="PTHR31251:SF86">
    <property type="entry name" value="SQUAMOSA PROMOTER-BINDING-LIKE PROTEIN 1"/>
    <property type="match status" value="1"/>
</dbReference>
<dbReference type="EMBL" id="JACGCM010000440">
    <property type="protein sequence ID" value="KAF6172186.1"/>
    <property type="molecule type" value="Genomic_DNA"/>
</dbReference>
<dbReference type="PROSITE" id="PS51141">
    <property type="entry name" value="ZF_SBP"/>
    <property type="match status" value="1"/>
</dbReference>